<accession>B0P965</accession>
<name>B0P965_9FIRM</name>
<comment type="caution">
    <text evidence="1">The sequence shown here is derived from an EMBL/GenBank/DDBJ whole genome shotgun (WGS) entry which is preliminary data.</text>
</comment>
<proteinExistence type="predicted"/>
<keyword evidence="2" id="KW-1185">Reference proteome</keyword>
<sequence length="51" mass="5873">MRGCRCFFTQLTLFVEQPAKIFFALFILYKTRTDRRGRPLDRAAGPCGDMG</sequence>
<reference evidence="1" key="1">
    <citation type="submission" date="2007-11" db="EMBL/GenBank/DDBJ databases">
        <authorList>
            <person name="Fulton L."/>
            <person name="Clifton S."/>
            <person name="Fulton B."/>
            <person name="Xu J."/>
            <person name="Minx P."/>
            <person name="Pepin K.H."/>
            <person name="Johnson M."/>
            <person name="Thiruvilangam P."/>
            <person name="Bhonagiri V."/>
            <person name="Nash W.E."/>
            <person name="Mardis E.R."/>
            <person name="Wilson R.K."/>
        </authorList>
    </citation>
    <scope>NUCLEOTIDE SEQUENCE [LARGE SCALE GENOMIC DNA]</scope>
    <source>
        <strain evidence="1">DSM 17241</strain>
    </source>
</reference>
<dbReference type="EMBL" id="ABGD02000009">
    <property type="protein sequence ID" value="EDS11934.1"/>
    <property type="molecule type" value="Genomic_DNA"/>
</dbReference>
<organism evidence="1 2">
    <name type="scientific">Anaerotruncus colihominis DSM 17241</name>
    <dbReference type="NCBI Taxonomy" id="445972"/>
    <lineage>
        <taxon>Bacteria</taxon>
        <taxon>Bacillati</taxon>
        <taxon>Bacillota</taxon>
        <taxon>Clostridia</taxon>
        <taxon>Eubacteriales</taxon>
        <taxon>Oscillospiraceae</taxon>
        <taxon>Anaerotruncus</taxon>
    </lineage>
</organism>
<evidence type="ECO:0000313" key="2">
    <source>
        <dbReference type="Proteomes" id="UP000003803"/>
    </source>
</evidence>
<gene>
    <name evidence="1" type="ORF">ANACOL_01311</name>
</gene>
<reference evidence="1" key="2">
    <citation type="submission" date="2013-09" db="EMBL/GenBank/DDBJ databases">
        <title>Draft genome sequence of Anaerotruncus colihominis(DSM 17241).</title>
        <authorList>
            <person name="Sudarsanam P."/>
            <person name="Ley R."/>
            <person name="Guruge J."/>
            <person name="Turnbaugh P.J."/>
            <person name="Mahowald M."/>
            <person name="Liep D."/>
            <person name="Gordon J."/>
        </authorList>
    </citation>
    <scope>NUCLEOTIDE SEQUENCE</scope>
    <source>
        <strain evidence="1">DSM 17241</strain>
    </source>
</reference>
<dbReference type="AlphaFoldDB" id="B0P965"/>
<dbReference type="HOGENOM" id="CLU_3094888_0_0_9"/>
<protein>
    <submittedName>
        <fullName evidence="1">Uncharacterized protein</fullName>
    </submittedName>
</protein>
<evidence type="ECO:0000313" key="1">
    <source>
        <dbReference type="EMBL" id="EDS11934.1"/>
    </source>
</evidence>
<dbReference type="Proteomes" id="UP000003803">
    <property type="component" value="Unassembled WGS sequence"/>
</dbReference>